<feature type="domain" description="Sodium/calcium exchanger membrane region" evidence="6">
    <location>
        <begin position="5"/>
        <end position="144"/>
    </location>
</feature>
<keyword evidence="8" id="KW-1185">Reference proteome</keyword>
<feature type="transmembrane region" description="Helical" evidence="5">
    <location>
        <begin position="167"/>
        <end position="189"/>
    </location>
</feature>
<dbReference type="InterPro" id="IPR044880">
    <property type="entry name" value="NCX_ion-bd_dom_sf"/>
</dbReference>
<evidence type="ECO:0000313" key="8">
    <source>
        <dbReference type="Proteomes" id="UP000778970"/>
    </source>
</evidence>
<name>A0A934QJF5_9PROT</name>
<dbReference type="InterPro" id="IPR004481">
    <property type="entry name" value="K/Na/Ca-exchanger"/>
</dbReference>
<evidence type="ECO:0000256" key="5">
    <source>
        <dbReference type="SAM" id="Phobius"/>
    </source>
</evidence>
<feature type="transmembrane region" description="Helical" evidence="5">
    <location>
        <begin position="127"/>
        <end position="146"/>
    </location>
</feature>
<feature type="transmembrane region" description="Helical" evidence="5">
    <location>
        <begin position="77"/>
        <end position="95"/>
    </location>
</feature>
<feature type="transmembrane region" description="Helical" evidence="5">
    <location>
        <begin position="244"/>
        <end position="264"/>
    </location>
</feature>
<dbReference type="NCBIfam" id="TIGR00367">
    <property type="entry name" value="calcium/sodium antiporter"/>
    <property type="match status" value="1"/>
</dbReference>
<reference evidence="7" key="1">
    <citation type="submission" date="2017-08" db="EMBL/GenBank/DDBJ databases">
        <authorList>
            <person name="Imhoff J.F."/>
            <person name="Rahn T."/>
            <person name="Kuenzel S."/>
            <person name="Neulinger S.C."/>
        </authorList>
    </citation>
    <scope>NUCLEOTIDE SEQUENCE</scope>
    <source>
        <strain evidence="7">DSM 9154</strain>
    </source>
</reference>
<dbReference type="PANTHER" id="PTHR10846">
    <property type="entry name" value="SODIUM/POTASSIUM/CALCIUM EXCHANGER"/>
    <property type="match status" value="1"/>
</dbReference>
<evidence type="ECO:0000259" key="6">
    <source>
        <dbReference type="Pfam" id="PF01699"/>
    </source>
</evidence>
<feature type="domain" description="Sodium/calcium exchanger membrane region" evidence="6">
    <location>
        <begin position="174"/>
        <end position="315"/>
    </location>
</feature>
<evidence type="ECO:0000256" key="4">
    <source>
        <dbReference type="ARBA" id="ARBA00023136"/>
    </source>
</evidence>
<comment type="subcellular location">
    <subcellularLocation>
        <location evidence="1">Membrane</location>
        <topology evidence="1">Multi-pass membrane protein</topology>
    </subcellularLocation>
</comment>
<dbReference type="GO" id="GO:0008273">
    <property type="term" value="F:calcium, potassium:sodium antiporter activity"/>
    <property type="evidence" value="ECO:0007669"/>
    <property type="project" value="TreeGrafter"/>
</dbReference>
<organism evidence="7 8">
    <name type="scientific">Rhodovibrio salinarum</name>
    <dbReference type="NCBI Taxonomy" id="1087"/>
    <lineage>
        <taxon>Bacteria</taxon>
        <taxon>Pseudomonadati</taxon>
        <taxon>Pseudomonadota</taxon>
        <taxon>Alphaproteobacteria</taxon>
        <taxon>Rhodospirillales</taxon>
        <taxon>Rhodovibrionaceae</taxon>
        <taxon>Rhodovibrio</taxon>
    </lineage>
</organism>
<accession>A0A934QJF5</accession>
<dbReference type="AlphaFoldDB" id="A0A934QJF5"/>
<dbReference type="Gene3D" id="1.20.1420.30">
    <property type="entry name" value="NCX, central ion-binding region"/>
    <property type="match status" value="1"/>
</dbReference>
<dbReference type="PANTHER" id="PTHR10846:SF8">
    <property type="entry name" value="INNER MEMBRANE PROTEIN YRBG"/>
    <property type="match status" value="1"/>
</dbReference>
<protein>
    <submittedName>
        <fullName evidence="7">Sodium:calcium antiporter</fullName>
    </submittedName>
</protein>
<comment type="caution">
    <text evidence="7">The sequence shown here is derived from an EMBL/GenBank/DDBJ whole genome shotgun (WGS) entry which is preliminary data.</text>
</comment>
<dbReference type="Pfam" id="PF01699">
    <property type="entry name" value="Na_Ca_ex"/>
    <property type="match status" value="2"/>
</dbReference>
<evidence type="ECO:0000256" key="1">
    <source>
        <dbReference type="ARBA" id="ARBA00004141"/>
    </source>
</evidence>
<dbReference type="GO" id="GO:0005262">
    <property type="term" value="F:calcium channel activity"/>
    <property type="evidence" value="ECO:0007669"/>
    <property type="project" value="TreeGrafter"/>
</dbReference>
<dbReference type="EMBL" id="NRRE01000026">
    <property type="protein sequence ID" value="MBK1697999.1"/>
    <property type="molecule type" value="Genomic_DNA"/>
</dbReference>
<feature type="transmembrane region" description="Helical" evidence="5">
    <location>
        <begin position="270"/>
        <end position="290"/>
    </location>
</feature>
<dbReference type="GO" id="GO:0006874">
    <property type="term" value="P:intracellular calcium ion homeostasis"/>
    <property type="evidence" value="ECO:0007669"/>
    <property type="project" value="TreeGrafter"/>
</dbReference>
<sequence length="316" mass="31792">MTPSLALVLGFGLLLLGGELLVRGAVAAATRLGISPMIIGVTLVGFGTSTPELVTSIQAALDDVPGIAVGNVVGSNIANVLLILGLSAVITPIAVNPNAVRRDCWIVIVTAGVATAVLLGLGGIGWMVGLAFVAALALYVVWTYRLDQQDGASAELHANEAAQVPATGMALPFAFVTAAAGLGLTLLGAGWLVDGAVGIARSAGVSEGVIGLTIVAVGTSLPELTAAIVATLRGHSDVAFGNVVGSNIYNVLGILGLTGLISPLHLPPDITWVDLGLMVFVSAALLPVALSGLKISRREGGVFLALYAGYMGYLTL</sequence>
<feature type="transmembrane region" description="Helical" evidence="5">
    <location>
        <begin position="104"/>
        <end position="121"/>
    </location>
</feature>
<evidence type="ECO:0000313" key="7">
    <source>
        <dbReference type="EMBL" id="MBK1697999.1"/>
    </source>
</evidence>
<reference evidence="7" key="2">
    <citation type="journal article" date="2020" name="Microorganisms">
        <title>Osmotic Adaptation and Compatible Solute Biosynthesis of Phototrophic Bacteria as Revealed from Genome Analyses.</title>
        <authorList>
            <person name="Imhoff J.F."/>
            <person name="Rahn T."/>
            <person name="Kunzel S."/>
            <person name="Keller A."/>
            <person name="Neulinger S.C."/>
        </authorList>
    </citation>
    <scope>NUCLEOTIDE SEQUENCE</scope>
    <source>
        <strain evidence="7">DSM 9154</strain>
    </source>
</reference>
<dbReference type="InterPro" id="IPR004837">
    <property type="entry name" value="NaCa_Exmemb"/>
</dbReference>
<dbReference type="RefSeq" id="WP_027288840.1">
    <property type="nucleotide sequence ID" value="NZ_NRRE01000026.1"/>
</dbReference>
<keyword evidence="4 5" id="KW-0472">Membrane</keyword>
<dbReference type="Proteomes" id="UP000778970">
    <property type="component" value="Unassembled WGS sequence"/>
</dbReference>
<evidence type="ECO:0000256" key="2">
    <source>
        <dbReference type="ARBA" id="ARBA00022692"/>
    </source>
</evidence>
<keyword evidence="3 5" id="KW-1133">Transmembrane helix</keyword>
<evidence type="ECO:0000256" key="3">
    <source>
        <dbReference type="ARBA" id="ARBA00022989"/>
    </source>
</evidence>
<proteinExistence type="predicted"/>
<keyword evidence="2 5" id="KW-0812">Transmembrane</keyword>
<gene>
    <name evidence="7" type="ORF">CKO21_12190</name>
</gene>
<feature type="transmembrane region" description="Helical" evidence="5">
    <location>
        <begin position="209"/>
        <end position="232"/>
    </location>
</feature>
<dbReference type="GO" id="GO:0005886">
    <property type="term" value="C:plasma membrane"/>
    <property type="evidence" value="ECO:0007669"/>
    <property type="project" value="TreeGrafter"/>
</dbReference>